<evidence type="ECO:0000313" key="1">
    <source>
        <dbReference type="EMBL" id="CAD9300550.1"/>
    </source>
</evidence>
<sequence length="172" mass="18991">MSIDTDDHYDKFVLADHVPHHDAMPPGGRYLIPVRVPDIACTVGRCSLQVIQIMTDKFSEPCANPAGLADSCGNAAFAYYSCAPLLIDGSVDPDDVEPFYHSFLSNSTADNRTPYQSLSTTDWLPVEGRDNTWTLDEDAVPASAGHVVPWTRQPVSSMLFFFLLLLLHFLLC</sequence>
<name>A0A7S1VI56_9EUKA</name>
<gene>
    <name evidence="1" type="ORF">SSP0437_LOCUS8047</name>
</gene>
<dbReference type="AlphaFoldDB" id="A0A7S1VI56"/>
<reference evidence="1" key="1">
    <citation type="submission" date="2021-01" db="EMBL/GenBank/DDBJ databases">
        <authorList>
            <person name="Corre E."/>
            <person name="Pelletier E."/>
            <person name="Niang G."/>
            <person name="Scheremetjew M."/>
            <person name="Finn R."/>
            <person name="Kale V."/>
            <person name="Holt S."/>
            <person name="Cochrane G."/>
            <person name="Meng A."/>
            <person name="Brown T."/>
            <person name="Cohen L."/>
        </authorList>
    </citation>
    <scope>NUCLEOTIDE SEQUENCE</scope>
    <source>
        <strain evidence="1">ATCC 50979</strain>
    </source>
</reference>
<dbReference type="EMBL" id="HBGL01010357">
    <property type="protein sequence ID" value="CAD9300550.1"/>
    <property type="molecule type" value="Transcribed_RNA"/>
</dbReference>
<organism evidence="1">
    <name type="scientific">Sexangularia sp. CB-2014</name>
    <dbReference type="NCBI Taxonomy" id="1486929"/>
    <lineage>
        <taxon>Eukaryota</taxon>
        <taxon>Amoebozoa</taxon>
        <taxon>Tubulinea</taxon>
        <taxon>Elardia</taxon>
        <taxon>Arcellinida</taxon>
        <taxon>Arcellinida incertae sedis</taxon>
        <taxon>Sexangularia</taxon>
    </lineage>
</organism>
<accession>A0A7S1VI56</accession>
<protein>
    <submittedName>
        <fullName evidence="1">Uncharacterized protein</fullName>
    </submittedName>
</protein>
<proteinExistence type="predicted"/>